<reference evidence="3" key="1">
    <citation type="journal article" date="2012" name="MBio">
        <title>Comparative genome analysis of Trichophyton rubrum and related dermatophytes reveals candidate genes involved in infection.</title>
        <authorList>
            <person name="Martinez D.A."/>
            <person name="Oliver B.G."/>
            <person name="Graeser Y."/>
            <person name="Goldberg J.M."/>
            <person name="Li W."/>
            <person name="Martinez-Rossi N.M."/>
            <person name="Monod M."/>
            <person name="Shelest E."/>
            <person name="Barton R.C."/>
            <person name="Birch E."/>
            <person name="Brakhage A.A."/>
            <person name="Chen Z."/>
            <person name="Gurr S.J."/>
            <person name="Heiman D."/>
            <person name="Heitman J."/>
            <person name="Kosti I."/>
            <person name="Rossi A."/>
            <person name="Saif S."/>
            <person name="Samalova M."/>
            <person name="Saunders C.W."/>
            <person name="Shea T."/>
            <person name="Summerbell R.C."/>
            <person name="Xu J."/>
            <person name="Young S."/>
            <person name="Zeng Q."/>
            <person name="Birren B.W."/>
            <person name="Cuomo C.A."/>
            <person name="White T.C."/>
        </authorList>
    </citation>
    <scope>NUCLEOTIDE SEQUENCE [LARGE SCALE GENOMIC DNA]</scope>
    <source>
        <strain evidence="3">ATCC MYA-4604 / CBS 118893</strain>
    </source>
</reference>
<organism evidence="3">
    <name type="scientific">Arthroderma gypseum (strain ATCC MYA-4604 / CBS 118893)</name>
    <name type="common">Microsporum gypseum</name>
    <dbReference type="NCBI Taxonomy" id="535722"/>
    <lineage>
        <taxon>Eukaryota</taxon>
        <taxon>Fungi</taxon>
        <taxon>Dikarya</taxon>
        <taxon>Ascomycota</taxon>
        <taxon>Pezizomycotina</taxon>
        <taxon>Eurotiomycetes</taxon>
        <taxon>Eurotiomycetidae</taxon>
        <taxon>Onygenales</taxon>
        <taxon>Arthrodermataceae</taxon>
        <taxon>Nannizzia</taxon>
    </lineage>
</organism>
<feature type="compositionally biased region" description="Low complexity" evidence="1">
    <location>
        <begin position="37"/>
        <end position="49"/>
    </location>
</feature>
<name>E4UV70_ARTGP</name>
<accession>E4UV70</accession>
<dbReference type="EMBL" id="DS989825">
    <property type="protein sequence ID" value="EFR02197.1"/>
    <property type="molecule type" value="Genomic_DNA"/>
</dbReference>
<dbReference type="GeneID" id="10027881"/>
<evidence type="ECO:0000313" key="3">
    <source>
        <dbReference type="Proteomes" id="UP000002669"/>
    </source>
</evidence>
<feature type="region of interest" description="Disordered" evidence="1">
    <location>
        <begin position="23"/>
        <end position="104"/>
    </location>
</feature>
<dbReference type="RefSeq" id="XP_003172608.1">
    <property type="nucleotide sequence ID" value="XM_003172560.1"/>
</dbReference>
<evidence type="ECO:0000313" key="2">
    <source>
        <dbReference type="EMBL" id="EFR02197.1"/>
    </source>
</evidence>
<keyword evidence="3" id="KW-1185">Reference proteome</keyword>
<gene>
    <name evidence="2" type="ORF">MGYG_05200</name>
</gene>
<dbReference type="eggNOG" id="ENOG502T2GE">
    <property type="taxonomic scope" value="Eukaryota"/>
</dbReference>
<dbReference type="Proteomes" id="UP000002669">
    <property type="component" value="Unassembled WGS sequence"/>
</dbReference>
<dbReference type="VEuPathDB" id="FungiDB:MGYG_05200"/>
<feature type="compositionally biased region" description="Polar residues" evidence="1">
    <location>
        <begin position="56"/>
        <end position="71"/>
    </location>
</feature>
<dbReference type="HOGENOM" id="CLU_997388_0_0_1"/>
<dbReference type="OMA" id="YADCEIC"/>
<evidence type="ECO:0000256" key="1">
    <source>
        <dbReference type="SAM" id="MobiDB-lite"/>
    </source>
</evidence>
<sequence length="279" mass="30799">MPGAINWEPPASQASSHIMGMMMLKKRKRDAESGQESSSALSPSIHASSGPHARVESSTISPVCSRTNLGLSPSKPRIKPLISTLKKRRLDPKTTPSQPPQPFLLYPRTSQAGGNLQHVRNNTHSFATTATAATSDDYIMKNAGDAPRHAHGYHISDDELDRSIPEIRRQTGSAPNRAATGDKQTLAPCHICHRRPTTRTALDAYADCEICHRRACFVCLRECEDVYCRERGMNMDREYCGRDERGEYPGRRICSSCAVEGILETGEEVVRCLICVEHG</sequence>
<dbReference type="InParanoid" id="E4UV70"/>
<proteinExistence type="predicted"/>
<dbReference type="AlphaFoldDB" id="E4UV70"/>
<protein>
    <submittedName>
        <fullName evidence="2">Uncharacterized protein</fullName>
    </submittedName>
</protein>
<dbReference type="OrthoDB" id="5377226at2759"/>